<evidence type="ECO:0000313" key="1">
    <source>
        <dbReference type="EMBL" id="JAD78692.1"/>
    </source>
</evidence>
<dbReference type="EMBL" id="GBRH01219203">
    <property type="protein sequence ID" value="JAD78692.1"/>
    <property type="molecule type" value="Transcribed_RNA"/>
</dbReference>
<proteinExistence type="predicted"/>
<reference evidence="1" key="1">
    <citation type="submission" date="2014-09" db="EMBL/GenBank/DDBJ databases">
        <authorList>
            <person name="Magalhaes I.L.F."/>
            <person name="Oliveira U."/>
            <person name="Santos F.R."/>
            <person name="Vidigal T.H.D.A."/>
            <person name="Brescovit A.D."/>
            <person name="Santos A.J."/>
        </authorList>
    </citation>
    <scope>NUCLEOTIDE SEQUENCE</scope>
    <source>
        <tissue evidence="1">Shoot tissue taken approximately 20 cm above the soil surface</tissue>
    </source>
</reference>
<organism evidence="1">
    <name type="scientific">Arundo donax</name>
    <name type="common">Giant reed</name>
    <name type="synonym">Donax arundinaceus</name>
    <dbReference type="NCBI Taxonomy" id="35708"/>
    <lineage>
        <taxon>Eukaryota</taxon>
        <taxon>Viridiplantae</taxon>
        <taxon>Streptophyta</taxon>
        <taxon>Embryophyta</taxon>
        <taxon>Tracheophyta</taxon>
        <taxon>Spermatophyta</taxon>
        <taxon>Magnoliopsida</taxon>
        <taxon>Liliopsida</taxon>
        <taxon>Poales</taxon>
        <taxon>Poaceae</taxon>
        <taxon>PACMAD clade</taxon>
        <taxon>Arundinoideae</taxon>
        <taxon>Arundineae</taxon>
        <taxon>Arundo</taxon>
    </lineage>
</organism>
<sequence length="57" mass="6056">MDHAVHAHGHGTRDAWPNYFCSCSAAAARALSHAMISSNTLSTFSSGSPMIWCHIPG</sequence>
<protein>
    <submittedName>
        <fullName evidence="1">Uncharacterized protein</fullName>
    </submittedName>
</protein>
<name>A0A0A9D4M4_ARUDO</name>
<dbReference type="AlphaFoldDB" id="A0A0A9D4M4"/>
<accession>A0A0A9D4M4</accession>
<reference evidence="1" key="2">
    <citation type="journal article" date="2015" name="Data Brief">
        <title>Shoot transcriptome of the giant reed, Arundo donax.</title>
        <authorList>
            <person name="Barrero R.A."/>
            <person name="Guerrero F.D."/>
            <person name="Moolhuijzen P."/>
            <person name="Goolsby J.A."/>
            <person name="Tidwell J."/>
            <person name="Bellgard S.E."/>
            <person name="Bellgard M.I."/>
        </authorList>
    </citation>
    <scope>NUCLEOTIDE SEQUENCE</scope>
    <source>
        <tissue evidence="1">Shoot tissue taken approximately 20 cm above the soil surface</tissue>
    </source>
</reference>